<protein>
    <recommendedName>
        <fullName evidence="7">Nicotinamide phosphoribosyltransferase</fullName>
        <ecNumber evidence="6">2.4.2.12</ecNumber>
    </recommendedName>
</protein>
<keyword evidence="4 9" id="KW-0808">Transferase</keyword>
<dbReference type="Pfam" id="PF04095">
    <property type="entry name" value="NAPRTase"/>
    <property type="match status" value="1"/>
</dbReference>
<evidence type="ECO:0000256" key="6">
    <source>
        <dbReference type="ARBA" id="ARBA00035024"/>
    </source>
</evidence>
<comment type="similarity">
    <text evidence="1">Belongs to the NAPRTase family.</text>
</comment>
<evidence type="ECO:0000313" key="10">
    <source>
        <dbReference type="Proteomes" id="UP001305174"/>
    </source>
</evidence>
<keyword evidence="10" id="KW-1185">Reference proteome</keyword>
<name>A0AAX4G6B2_9CAUD</name>
<keyword evidence="3 9" id="KW-0328">Glycosyltransferase</keyword>
<evidence type="ECO:0000256" key="1">
    <source>
        <dbReference type="ARBA" id="ARBA00010897"/>
    </source>
</evidence>
<evidence type="ECO:0000256" key="4">
    <source>
        <dbReference type="ARBA" id="ARBA00022679"/>
    </source>
</evidence>
<reference evidence="10" key="1">
    <citation type="submission" date="2024-05" db="EMBL/GenBank/DDBJ databases">
        <authorList>
            <person name="Tikunov A.Y."/>
            <person name="Morozova V.V."/>
            <person name="Kozlova Y.N."/>
            <person name="Tikunova N.V."/>
            <person name="Babkin I.V."/>
        </authorList>
    </citation>
    <scope>NUCLEOTIDE SEQUENCE [LARGE SCALE GENOMIC DNA]</scope>
</reference>
<dbReference type="Proteomes" id="UP001305174">
    <property type="component" value="Segment"/>
</dbReference>
<evidence type="ECO:0000256" key="2">
    <source>
        <dbReference type="ARBA" id="ARBA00022642"/>
    </source>
</evidence>
<feature type="domain" description="Nicotinate/nicotinamide phosphoribosyltransferase" evidence="8">
    <location>
        <begin position="188"/>
        <end position="504"/>
    </location>
</feature>
<dbReference type="InterPro" id="IPR013785">
    <property type="entry name" value="Aldolase_TIM"/>
</dbReference>
<dbReference type="Gene3D" id="3.20.20.70">
    <property type="entry name" value="Aldolase class I"/>
    <property type="match status" value="1"/>
</dbReference>
<organism evidence="9 10">
    <name type="scientific">Pseudomonas phage vB_PseuGesM_254</name>
    <dbReference type="NCBI Taxonomy" id="3092638"/>
    <lineage>
        <taxon>Viruses</taxon>
        <taxon>Duplodnaviria</taxon>
        <taxon>Heunggongvirae</taxon>
        <taxon>Uroviricota</taxon>
        <taxon>Caudoviricetes</taxon>
        <taxon>Vandenendeviridae</taxon>
        <taxon>Chemalvirus</taxon>
        <taxon>Chemalvirus PseuGes254</taxon>
    </lineage>
</organism>
<dbReference type="InterPro" id="IPR016471">
    <property type="entry name" value="Nicotinamide_PRibTrfase"/>
</dbReference>
<evidence type="ECO:0000256" key="5">
    <source>
        <dbReference type="ARBA" id="ARBA00035007"/>
    </source>
</evidence>
<dbReference type="GO" id="GO:0047280">
    <property type="term" value="F:nicotinamide phosphoribosyltransferase activity"/>
    <property type="evidence" value="ECO:0007669"/>
    <property type="project" value="UniProtKB-EC"/>
</dbReference>
<keyword evidence="2" id="KW-0662">Pyridine nucleotide biosynthesis</keyword>
<dbReference type="PANTHER" id="PTHR43816:SF1">
    <property type="entry name" value="NICOTINAMIDE PHOSPHORIBOSYLTRANSFERASE"/>
    <property type="match status" value="1"/>
</dbReference>
<dbReference type="PANTHER" id="PTHR43816">
    <property type="entry name" value="NICOTINAMIDE PHOSPHORIBOSYLTRANSFERASE"/>
    <property type="match status" value="1"/>
</dbReference>
<accession>A0AAX4G6B2</accession>
<dbReference type="SUPFAM" id="SSF51690">
    <property type="entry name" value="Nicotinate/Quinolinate PRTase C-terminal domain-like"/>
    <property type="match status" value="1"/>
</dbReference>
<dbReference type="InterPro" id="IPR036068">
    <property type="entry name" value="Nicotinate_pribotase-like_C"/>
</dbReference>
<sequence length="557" mass="61488">MSNFFGFGAISTDVYKLGHADMYMKGTDMVYGNLTPRSNRLFKAPTGYDGKMVVLGTAAGMQELHANWQRFFDMEKEAALEIYMEIVEAALGVGTVSRDRMAALHDLGYLPVRVKSLPEGSRVKMKTPVLTIKNTHKDFSWVVNFLETAISQITWPTMTTATIASEYRRILTKWARITGTPLEVIDWQAHDFSARGLMGPEAAARVGVGHLSSFYGSDTVQAAHYIKQTYDTSSVGLLFGSVPATEHAVSSSNILFIERMLKRGDLPVSQEAQDVHYRGLDVGLNTRELAELLFLHHYITVLFPAGIVSYVSDTYDYWAVLTRILPVLKPEIMARDGKLVVRPDSGDPRKIVAGLKETEYRRAGHMGKAYPLDHWDGAALVQEIGQLKPIPEYEVAGSIEVLFDIFGGTETEAGFVLLDSHIGLIYGDSITLERAEDILSSLASKNLASGNIVFGVGSFTYQYITRDTFGFAVKATATSVDGEFIEIFKDPATGDKLKKSAKGYMMVVEGREGDFEMVDCVSEYEEGFGALDVIYENGVLTGKADFAKIRERIKAAL</sequence>
<evidence type="ECO:0000256" key="7">
    <source>
        <dbReference type="ARBA" id="ARBA00035036"/>
    </source>
</evidence>
<dbReference type="GO" id="GO:0009435">
    <property type="term" value="P:NAD+ biosynthetic process"/>
    <property type="evidence" value="ECO:0007669"/>
    <property type="project" value="InterPro"/>
</dbReference>
<comment type="pathway">
    <text evidence="5">Cofactor biosynthesis; NAD(+) biosynthesis; nicotinamide D-ribonucleotide from 5-phospho-alpha-D-ribose 1-diphosphate and nicotinamide: step 1/1.</text>
</comment>
<proteinExistence type="inferred from homology"/>
<evidence type="ECO:0000256" key="3">
    <source>
        <dbReference type="ARBA" id="ARBA00022676"/>
    </source>
</evidence>
<dbReference type="InterPro" id="IPR041525">
    <property type="entry name" value="N/Namide_PRibTrfase"/>
</dbReference>
<evidence type="ECO:0000313" key="9">
    <source>
        <dbReference type="EMBL" id="WOZ57447.1"/>
    </source>
</evidence>
<dbReference type="NCBIfam" id="NF006629">
    <property type="entry name" value="PRK09198.1"/>
    <property type="match status" value="1"/>
</dbReference>
<evidence type="ECO:0000259" key="8">
    <source>
        <dbReference type="Pfam" id="PF04095"/>
    </source>
</evidence>
<dbReference type="EMBL" id="OR575930">
    <property type="protein sequence ID" value="WOZ57447.1"/>
    <property type="molecule type" value="Genomic_DNA"/>
</dbReference>
<dbReference type="EC" id="2.4.2.12" evidence="6"/>